<protein>
    <submittedName>
        <fullName evidence="1">ATP synthase</fullName>
    </submittedName>
</protein>
<keyword evidence="2" id="KW-1185">Reference proteome</keyword>
<dbReference type="EMBL" id="JALLKP010000002">
    <property type="protein sequence ID" value="KAK2196982.1"/>
    <property type="molecule type" value="Genomic_DNA"/>
</dbReference>
<dbReference type="SUPFAM" id="SSF161065">
    <property type="entry name" value="ATP synthase D chain-like"/>
    <property type="match status" value="1"/>
</dbReference>
<organism evidence="1 2">
    <name type="scientific">Babesia duncani</name>
    <dbReference type="NCBI Taxonomy" id="323732"/>
    <lineage>
        <taxon>Eukaryota</taxon>
        <taxon>Sar</taxon>
        <taxon>Alveolata</taxon>
        <taxon>Apicomplexa</taxon>
        <taxon>Aconoidasida</taxon>
        <taxon>Piroplasmida</taxon>
        <taxon>Babesiidae</taxon>
        <taxon>Babesia</taxon>
    </lineage>
</organism>
<reference evidence="1" key="1">
    <citation type="journal article" date="2023" name="Nat. Microbiol.">
        <title>Babesia duncani multi-omics identifies virulence factors and drug targets.</title>
        <authorList>
            <person name="Singh P."/>
            <person name="Lonardi S."/>
            <person name="Liang Q."/>
            <person name="Vydyam P."/>
            <person name="Khabirova E."/>
            <person name="Fang T."/>
            <person name="Gihaz S."/>
            <person name="Thekkiniath J."/>
            <person name="Munshi M."/>
            <person name="Abel S."/>
            <person name="Ciampossin L."/>
            <person name="Batugedara G."/>
            <person name="Gupta M."/>
            <person name="Lu X.M."/>
            <person name="Lenz T."/>
            <person name="Chakravarty S."/>
            <person name="Cornillot E."/>
            <person name="Hu Y."/>
            <person name="Ma W."/>
            <person name="Gonzalez L.M."/>
            <person name="Sanchez S."/>
            <person name="Estrada K."/>
            <person name="Sanchez-Flores A."/>
            <person name="Montero E."/>
            <person name="Harb O.S."/>
            <person name="Le Roch K.G."/>
            <person name="Mamoun C.B."/>
        </authorList>
    </citation>
    <scope>NUCLEOTIDE SEQUENCE</scope>
    <source>
        <strain evidence="1">WA1</strain>
    </source>
</reference>
<dbReference type="KEGG" id="bdw:94336530"/>
<dbReference type="Proteomes" id="UP001214638">
    <property type="component" value="Unassembled WGS sequence"/>
</dbReference>
<dbReference type="InterPro" id="IPR036228">
    <property type="entry name" value="ATP_synth_F0_dsu_sf_mt"/>
</dbReference>
<evidence type="ECO:0000313" key="1">
    <source>
        <dbReference type="EMBL" id="KAK2196982.1"/>
    </source>
</evidence>
<comment type="caution">
    <text evidence="1">The sequence shown here is derived from an EMBL/GenBank/DDBJ whole genome shotgun (WGS) entry which is preliminary data.</text>
</comment>
<dbReference type="GO" id="GO:0015078">
    <property type="term" value="F:proton transmembrane transporter activity"/>
    <property type="evidence" value="ECO:0007669"/>
    <property type="project" value="InterPro"/>
</dbReference>
<dbReference type="RefSeq" id="XP_067803824.1">
    <property type="nucleotide sequence ID" value="XM_067947260.1"/>
</dbReference>
<proteinExistence type="predicted"/>
<accession>A0AAD9PM64</accession>
<evidence type="ECO:0000313" key="2">
    <source>
        <dbReference type="Proteomes" id="UP001214638"/>
    </source>
</evidence>
<gene>
    <name evidence="1" type="ORF">BdWA1_002232</name>
</gene>
<dbReference type="AlphaFoldDB" id="A0AAD9PM64"/>
<sequence length="547" mass="63646">MMTRSFSLLKLCRPLRSNCAWHGLGNFVVGGNPKQEKCWNELKSHDDAVSNVIQSSNEPVESIDWKKWEDRIAHQEILKHMKSTYDRNMQLIDTIANSSAHLPHLDKGWELYEVAKSSCNEATAAANKLIDDGIRTLWISQNNPPAWKIDTNEVCYSFASKTLQWLESDQYWQAFVEKHAMYSQSGTSNDPEAPAQVEATKKEWNTKMAKFNERTDTPMLYDYMNHLPSWEFYDINRKQFYEHMEYFLLRTGDDFRHFPDIPPWKWLTHLEDLRYKAFVVAQTRKRKRQLEKVSRFEPTDLETGEDCNGSEINMQFLMHEKQSIEATLAYLMGNFMFLCDPLIPVTNKFQLGYILSKDGFQHHKQTQLVSLGDDVDALFVLPYTKVLHGCVSPLECFHAIMEHHRLSNLKINPSFATRMEIMAQVMQERGPNWLKTRNETAMEAFMRRMRSDDPLKEHFSEYISELQHRIANATPIPVDQWENALSKLSTTHQVHQTLDPHVTSKLQSLTPDEMHQLLETGHLIVKDPETGARILDPNQVLESLVKN</sequence>
<dbReference type="GO" id="GO:0045259">
    <property type="term" value="C:proton-transporting ATP synthase complex"/>
    <property type="evidence" value="ECO:0007669"/>
    <property type="project" value="InterPro"/>
</dbReference>
<dbReference type="GeneID" id="94336530"/>
<name>A0AAD9PM64_9APIC</name>
<dbReference type="GO" id="GO:0015986">
    <property type="term" value="P:proton motive force-driven ATP synthesis"/>
    <property type="evidence" value="ECO:0007669"/>
    <property type="project" value="InterPro"/>
</dbReference>